<reference evidence="1 2" key="1">
    <citation type="submission" date="2016-11" db="EMBL/GenBank/DDBJ databases">
        <title>Draft Genome Sequences of Nine Cyanobacterial Strains from Diverse Habitats.</title>
        <authorList>
            <person name="Zhu T."/>
            <person name="Hou S."/>
            <person name="Lu X."/>
            <person name="Hess W.R."/>
        </authorList>
    </citation>
    <scope>NUCLEOTIDE SEQUENCE [LARGE SCALE GENOMIC DNA]</scope>
    <source>
        <strain evidence="1 2">IAM M-71</strain>
    </source>
</reference>
<dbReference type="EMBL" id="MRCE01000011">
    <property type="protein sequence ID" value="OKH37622.1"/>
    <property type="molecule type" value="Genomic_DNA"/>
</dbReference>
<dbReference type="AlphaFoldDB" id="A0A1U7IKD9"/>
<gene>
    <name evidence="1" type="ORF">NIES2119_13030</name>
</gene>
<dbReference type="RefSeq" id="WP_073593910.1">
    <property type="nucleotide sequence ID" value="NZ_MRCE01000011.1"/>
</dbReference>
<proteinExistence type="predicted"/>
<organism evidence="1 2">
    <name type="scientific">[Phormidium ambiguum] IAM M-71</name>
    <dbReference type="NCBI Taxonomy" id="454136"/>
    <lineage>
        <taxon>Bacteria</taxon>
        <taxon>Bacillati</taxon>
        <taxon>Cyanobacteriota</taxon>
        <taxon>Cyanophyceae</taxon>
        <taxon>Oscillatoriophycideae</taxon>
        <taxon>Aerosakkonematales</taxon>
        <taxon>Aerosakkonemataceae</taxon>
        <taxon>Floridanema</taxon>
    </lineage>
</organism>
<protein>
    <recommendedName>
        <fullName evidence="3">DUF4160 domain-containing protein</fullName>
    </recommendedName>
</protein>
<evidence type="ECO:0000313" key="2">
    <source>
        <dbReference type="Proteomes" id="UP000185860"/>
    </source>
</evidence>
<evidence type="ECO:0000313" key="1">
    <source>
        <dbReference type="EMBL" id="OKH37622.1"/>
    </source>
</evidence>
<accession>A0A1U7IKD9</accession>
<dbReference type="OrthoDB" id="122670at2"/>
<evidence type="ECO:0008006" key="3">
    <source>
        <dbReference type="Google" id="ProtNLM"/>
    </source>
</evidence>
<sequence length="100" mass="11489">MPLVLKDQKRNLYVYIYPNDHEPSHVHVFVGRKKSWDQGNIKISLGDNENAPEIIIVDPNIETKLIKEALLLIANNQDLLLEKWRSIHDKKEMDDGGSDG</sequence>
<dbReference type="Proteomes" id="UP000185860">
    <property type="component" value="Unassembled WGS sequence"/>
</dbReference>
<comment type="caution">
    <text evidence="1">The sequence shown here is derived from an EMBL/GenBank/DDBJ whole genome shotgun (WGS) entry which is preliminary data.</text>
</comment>
<name>A0A1U7IKD9_9CYAN</name>
<dbReference type="InterPro" id="IPR025427">
    <property type="entry name" value="DUF4160"/>
</dbReference>
<dbReference type="STRING" id="454136.NIES2119_13030"/>
<dbReference type="Pfam" id="PF13711">
    <property type="entry name" value="DUF4160"/>
    <property type="match status" value="1"/>
</dbReference>